<keyword evidence="2" id="KW-1185">Reference proteome</keyword>
<dbReference type="NCBIfam" id="TIGR02276">
    <property type="entry name" value="beta_rpt_yvtn"/>
    <property type="match status" value="6"/>
</dbReference>
<comment type="caution">
    <text evidence="1">The sequence shown here is derived from an EMBL/GenBank/DDBJ whole genome shotgun (WGS) entry which is preliminary data.</text>
</comment>
<sequence>MPNTTVIAPSYGRDSRWGSPVRCRRTVPGIIAAVLSVLGLLIGTTPAASAETVTATVPVGADPYGVAISPDGARAYVANLGSGTVSVINTATNSVTATVEVGERPAAVAITPDGTRVYVTNATNGGNGTVSVIDTATNIVTATITVGRNPGGVAIRPDGARAYVTNATNGGNGTVSVIDTATNIVTATITVGRNPGGVAIGPDGARAYVINYSSGTMSVIDTATETVARTINVGELPNAVAITPDGSRVYVTNYFNDVFVVDTTTNTATAAISLSPVLTGLAISPDGARAYVVDDYGRGRITVIDTATNSVAATFYVPEAPRGFAITPDGARAYATSSGGIVSVFAIGGALVAPTLAGTPPDGMLGEPYTHVFASTGYPTPTVRVTAWSLPAGLTLTEDGVLSGTPTASGRFEFSVTASNGVKPDATVPVVLEVKGAPTVAGTPPRGAAGKPYNYTFTKTGYPAPKLKVATGTLPAGVTLSPEGVLSGTPTVGGRFEFTVRGSNGIGADAVLPVVLDLNEVPHVSGTPPNGVVGQSYRHTFTISGYPAPSVTVTGGTLPAGLTLTGDGVLSGIPTASGRFGFTITASNGIGSDSIMPVLLEVTSASTPSTGSLGS</sequence>
<protein>
    <submittedName>
        <fullName evidence="1">YVTN family beta-propeller protein</fullName>
    </submittedName>
</protein>
<dbReference type="PANTHER" id="PTHR47197">
    <property type="entry name" value="PROTEIN NIRF"/>
    <property type="match status" value="1"/>
</dbReference>
<evidence type="ECO:0000313" key="1">
    <source>
        <dbReference type="EMBL" id="MDH6284816.1"/>
    </source>
</evidence>
<dbReference type="InterPro" id="IPR015943">
    <property type="entry name" value="WD40/YVTN_repeat-like_dom_sf"/>
</dbReference>
<organism evidence="1 2">
    <name type="scientific">Prescottella agglutinans</name>
    <dbReference type="NCBI Taxonomy" id="1644129"/>
    <lineage>
        <taxon>Bacteria</taxon>
        <taxon>Bacillati</taxon>
        <taxon>Actinomycetota</taxon>
        <taxon>Actinomycetes</taxon>
        <taxon>Mycobacteriales</taxon>
        <taxon>Nocardiaceae</taxon>
        <taxon>Prescottella</taxon>
    </lineage>
</organism>
<dbReference type="InterPro" id="IPR051200">
    <property type="entry name" value="Host-pathogen_enzymatic-act"/>
</dbReference>
<dbReference type="PANTHER" id="PTHR47197:SF3">
    <property type="entry name" value="DIHYDRO-HEME D1 DEHYDROGENASE"/>
    <property type="match status" value="1"/>
</dbReference>
<dbReference type="RefSeq" id="WP_280764006.1">
    <property type="nucleotide sequence ID" value="NZ_JARXVC010000028.1"/>
</dbReference>
<dbReference type="Proteomes" id="UP001160334">
    <property type="component" value="Unassembled WGS sequence"/>
</dbReference>
<reference evidence="1 2" key="1">
    <citation type="submission" date="2023-04" db="EMBL/GenBank/DDBJ databases">
        <title>Forest soil microbial communities from Buena Vista Peninsula, Colon Province, Panama.</title>
        <authorList>
            <person name="Bouskill N."/>
        </authorList>
    </citation>
    <scope>NUCLEOTIDE SEQUENCE [LARGE SCALE GENOMIC DNA]</scope>
    <source>
        <strain evidence="1 2">CFH S0262</strain>
    </source>
</reference>
<name>A0ABT6MKG7_9NOCA</name>
<dbReference type="SUPFAM" id="SSF50974">
    <property type="entry name" value="Nitrous oxide reductase, N-terminal domain"/>
    <property type="match status" value="1"/>
</dbReference>
<accession>A0ABT6MKG7</accession>
<dbReference type="Gene3D" id="2.130.10.10">
    <property type="entry name" value="YVTN repeat-like/Quinoprotein amine dehydrogenase"/>
    <property type="match status" value="4"/>
</dbReference>
<gene>
    <name evidence="1" type="ORF">M2280_006079</name>
</gene>
<dbReference type="SUPFAM" id="SSF49313">
    <property type="entry name" value="Cadherin-like"/>
    <property type="match status" value="3"/>
</dbReference>
<dbReference type="EMBL" id="JARXVC010000028">
    <property type="protein sequence ID" value="MDH6284816.1"/>
    <property type="molecule type" value="Genomic_DNA"/>
</dbReference>
<dbReference type="InterPro" id="IPR011045">
    <property type="entry name" value="N2O_reductase_N"/>
</dbReference>
<dbReference type="InterPro" id="IPR013783">
    <property type="entry name" value="Ig-like_fold"/>
</dbReference>
<proteinExistence type="predicted"/>
<evidence type="ECO:0000313" key="2">
    <source>
        <dbReference type="Proteomes" id="UP001160334"/>
    </source>
</evidence>
<dbReference type="Gene3D" id="2.60.40.10">
    <property type="entry name" value="Immunoglobulins"/>
    <property type="match status" value="3"/>
</dbReference>
<dbReference type="InterPro" id="IPR015919">
    <property type="entry name" value="Cadherin-like_sf"/>
</dbReference>
<dbReference type="InterPro" id="IPR011964">
    <property type="entry name" value="YVTN_b-propeller_repeat"/>
</dbReference>